<organism evidence="1 2">
    <name type="scientific">Racocetra fulgida</name>
    <dbReference type="NCBI Taxonomy" id="60492"/>
    <lineage>
        <taxon>Eukaryota</taxon>
        <taxon>Fungi</taxon>
        <taxon>Fungi incertae sedis</taxon>
        <taxon>Mucoromycota</taxon>
        <taxon>Glomeromycotina</taxon>
        <taxon>Glomeromycetes</taxon>
        <taxon>Diversisporales</taxon>
        <taxon>Gigasporaceae</taxon>
        <taxon>Racocetra</taxon>
    </lineage>
</organism>
<gene>
    <name evidence="1" type="ORF">RFULGI_LOCUS12240</name>
</gene>
<sequence>FFAAAAPGGSAAAPGGLLAISPGGLSVISSGVYRRFLLVIHQHQPSIIIQDHRYHLQVHLRVKSLNLPV</sequence>
<reference evidence="1" key="1">
    <citation type="submission" date="2021-06" db="EMBL/GenBank/DDBJ databases">
        <authorList>
            <person name="Kallberg Y."/>
            <person name="Tangrot J."/>
            <person name="Rosling A."/>
        </authorList>
    </citation>
    <scope>NUCLEOTIDE SEQUENCE</scope>
    <source>
        <strain evidence="1">IN212</strain>
    </source>
</reference>
<protein>
    <submittedName>
        <fullName evidence="1">16978_t:CDS:1</fullName>
    </submittedName>
</protein>
<dbReference type="EMBL" id="CAJVPZ010028823">
    <property type="protein sequence ID" value="CAG8732440.1"/>
    <property type="molecule type" value="Genomic_DNA"/>
</dbReference>
<feature type="non-terminal residue" evidence="1">
    <location>
        <position position="1"/>
    </location>
</feature>
<proteinExistence type="predicted"/>
<dbReference type="Proteomes" id="UP000789396">
    <property type="component" value="Unassembled WGS sequence"/>
</dbReference>
<comment type="caution">
    <text evidence="1">The sequence shown here is derived from an EMBL/GenBank/DDBJ whole genome shotgun (WGS) entry which is preliminary data.</text>
</comment>
<dbReference type="AlphaFoldDB" id="A0A9N9IF72"/>
<accession>A0A9N9IF72</accession>
<name>A0A9N9IF72_9GLOM</name>
<keyword evidence="2" id="KW-1185">Reference proteome</keyword>
<evidence type="ECO:0000313" key="2">
    <source>
        <dbReference type="Proteomes" id="UP000789396"/>
    </source>
</evidence>
<evidence type="ECO:0000313" key="1">
    <source>
        <dbReference type="EMBL" id="CAG8732440.1"/>
    </source>
</evidence>